<dbReference type="EMBL" id="HACM01012513">
    <property type="protein sequence ID" value="CRZ12955.1"/>
    <property type="molecule type" value="Transcribed_RNA"/>
</dbReference>
<sequence>SIYTQYDLVQQHMSPDSFMPDSLNPAVRSLIEAVHELRPVLSSVCRQFYLDNAGTAIRQDCAIYTIVIYLLLFRLGQALRPDPIIAILATVHVNPVKMALLGKFVCLGDLDGRGKLASLLSRHFDYSHVNEEILKPLRRWQSHFREWIEDAMRLPSVDKTTSTLRKRITKTKAFALSGGDIPPICNIDHELIDTR</sequence>
<accession>A0A0H5RFJ3</accession>
<dbReference type="InterPro" id="IPR039341">
    <property type="entry name" value="CFAP99"/>
</dbReference>
<feature type="non-terminal residue" evidence="1">
    <location>
        <position position="1"/>
    </location>
</feature>
<dbReference type="PANTHER" id="PTHR34649:SF1">
    <property type="entry name" value="CILIA- AND FLAGELLA-ASSOCIATED PROTEIN 99"/>
    <property type="match status" value="1"/>
</dbReference>
<reference evidence="1" key="1">
    <citation type="submission" date="2015-04" db="EMBL/GenBank/DDBJ databases">
        <title>The genome sequence of the plant pathogenic Rhizarian Plasmodiophora brassicae reveals insights in its biotrophic life cycle and the origin of chitin synthesis.</title>
        <authorList>
            <person name="Schwelm A."/>
            <person name="Fogelqvist J."/>
            <person name="Knaust A."/>
            <person name="Julke S."/>
            <person name="Lilja T."/>
            <person name="Dhandapani V."/>
            <person name="Bonilla-Rosso G."/>
            <person name="Karlsson M."/>
            <person name="Shevchenko A."/>
            <person name="Choi S.R."/>
            <person name="Kim H.G."/>
            <person name="Park J.Y."/>
            <person name="Lim Y.P."/>
            <person name="Ludwig-Muller J."/>
            <person name="Dixelius C."/>
        </authorList>
    </citation>
    <scope>NUCLEOTIDE SEQUENCE</scope>
    <source>
        <tissue evidence="1">Potato root galls</tissue>
    </source>
</reference>
<proteinExistence type="predicted"/>
<protein>
    <submittedName>
        <fullName evidence="1">Uncharacterized protein</fullName>
    </submittedName>
</protein>
<dbReference type="PANTHER" id="PTHR34649">
    <property type="entry name" value="CILIA- AND FLAGELLA-ASSOCIATED PROTEIN 99"/>
    <property type="match status" value="1"/>
</dbReference>
<evidence type="ECO:0000313" key="1">
    <source>
        <dbReference type="EMBL" id="CRZ12955.1"/>
    </source>
</evidence>
<dbReference type="AlphaFoldDB" id="A0A0H5RFJ3"/>
<organism evidence="1">
    <name type="scientific">Spongospora subterranea</name>
    <dbReference type="NCBI Taxonomy" id="70186"/>
    <lineage>
        <taxon>Eukaryota</taxon>
        <taxon>Sar</taxon>
        <taxon>Rhizaria</taxon>
        <taxon>Endomyxa</taxon>
        <taxon>Phytomyxea</taxon>
        <taxon>Plasmodiophorida</taxon>
        <taxon>Plasmodiophoridae</taxon>
        <taxon>Spongospora</taxon>
    </lineage>
</organism>
<feature type="non-terminal residue" evidence="1">
    <location>
        <position position="195"/>
    </location>
</feature>
<name>A0A0H5RFJ3_9EUKA</name>